<name>A0A0R3Q6M3_9BILA</name>
<accession>A0A0R3Q6M3</accession>
<dbReference type="WBParaSite" id="BTMF_0000197701-mRNA-1">
    <property type="protein sequence ID" value="BTMF_0000197701-mRNA-1"/>
    <property type="gene ID" value="BTMF_0000197701"/>
</dbReference>
<dbReference type="AlphaFoldDB" id="A0A0R3Q6M3"/>
<reference evidence="1" key="1">
    <citation type="submission" date="2017-02" db="UniProtKB">
        <authorList>
            <consortium name="WormBaseParasite"/>
        </authorList>
    </citation>
    <scope>IDENTIFICATION</scope>
</reference>
<protein>
    <submittedName>
        <fullName evidence="1">Ovule protein</fullName>
    </submittedName>
</protein>
<organism evidence="1">
    <name type="scientific">Brugia timori</name>
    <dbReference type="NCBI Taxonomy" id="42155"/>
    <lineage>
        <taxon>Eukaryota</taxon>
        <taxon>Metazoa</taxon>
        <taxon>Ecdysozoa</taxon>
        <taxon>Nematoda</taxon>
        <taxon>Chromadorea</taxon>
        <taxon>Rhabditida</taxon>
        <taxon>Spirurina</taxon>
        <taxon>Spiruromorpha</taxon>
        <taxon>Filarioidea</taxon>
        <taxon>Onchocercidae</taxon>
        <taxon>Brugia</taxon>
    </lineage>
</organism>
<evidence type="ECO:0000313" key="1">
    <source>
        <dbReference type="WBParaSite" id="BTMF_0000197701-mRNA-1"/>
    </source>
</evidence>
<proteinExistence type="predicted"/>
<sequence>LVNCCYFSLVSNDLLKNVCQNSISAFHLYMSLIIRTCNKISHNCSFD</sequence>